<evidence type="ECO:0000313" key="4">
    <source>
        <dbReference type="EMBL" id="VVE11768.1"/>
    </source>
</evidence>
<feature type="transmembrane region" description="Helical" evidence="2">
    <location>
        <begin position="25"/>
        <end position="45"/>
    </location>
</feature>
<dbReference type="AlphaFoldDB" id="A0A5E4VHJ0"/>
<feature type="domain" description="Putative Flp pilus-assembly TadG-like N-terminal" evidence="3">
    <location>
        <begin position="24"/>
        <end position="71"/>
    </location>
</feature>
<name>A0A5E4VHJ0_9BURK</name>
<reference evidence="4 5" key="1">
    <citation type="submission" date="2019-08" db="EMBL/GenBank/DDBJ databases">
        <authorList>
            <person name="Peeters C."/>
        </authorList>
    </citation>
    <scope>NUCLEOTIDE SEQUENCE [LARGE SCALE GENOMIC DNA]</scope>
    <source>
        <strain evidence="4 5">LMG 30175</strain>
    </source>
</reference>
<keyword evidence="5" id="KW-1185">Reference proteome</keyword>
<keyword evidence="2" id="KW-0472">Membrane</keyword>
<gene>
    <name evidence="4" type="ORF">PTE30175_02600</name>
</gene>
<organism evidence="4 5">
    <name type="scientific">Pandoraea terrae</name>
    <dbReference type="NCBI Taxonomy" id="1537710"/>
    <lineage>
        <taxon>Bacteria</taxon>
        <taxon>Pseudomonadati</taxon>
        <taxon>Pseudomonadota</taxon>
        <taxon>Betaproteobacteria</taxon>
        <taxon>Burkholderiales</taxon>
        <taxon>Burkholderiaceae</taxon>
        <taxon>Pandoraea</taxon>
    </lineage>
</organism>
<dbReference type="OrthoDB" id="8595764at2"/>
<dbReference type="Pfam" id="PF13400">
    <property type="entry name" value="Tad"/>
    <property type="match status" value="1"/>
</dbReference>
<evidence type="ECO:0000256" key="2">
    <source>
        <dbReference type="SAM" id="Phobius"/>
    </source>
</evidence>
<dbReference type="Proteomes" id="UP000414233">
    <property type="component" value="Unassembled WGS sequence"/>
</dbReference>
<dbReference type="EMBL" id="CABPRZ010000009">
    <property type="protein sequence ID" value="VVE11768.1"/>
    <property type="molecule type" value="Genomic_DNA"/>
</dbReference>
<evidence type="ECO:0000313" key="5">
    <source>
        <dbReference type="Proteomes" id="UP000414233"/>
    </source>
</evidence>
<accession>A0A5E4VHJ0</accession>
<evidence type="ECO:0000259" key="3">
    <source>
        <dbReference type="Pfam" id="PF13400"/>
    </source>
</evidence>
<dbReference type="RefSeq" id="WP_150697446.1">
    <property type="nucleotide sequence ID" value="NZ_CABPRZ010000009.1"/>
</dbReference>
<evidence type="ECO:0000256" key="1">
    <source>
        <dbReference type="SAM" id="MobiDB-lite"/>
    </source>
</evidence>
<keyword evidence="2" id="KW-0812">Transmembrane</keyword>
<dbReference type="InterPro" id="IPR028087">
    <property type="entry name" value="Tad_N"/>
</dbReference>
<sequence length="434" mass="44950">MHATVKNGRPRRAPTSGSPKRQRGVIAIMVGLMLFMLIGFAGIAIDLGKLYIAKSELANAADSCALAAARDLTKAVSLAASEAAGITAGTRNRVLLQSEDVSLSTDSSVTFSKTFNGTYQTKGQYSAADLPSISYVRCTAQRTGIANWFMGVARAALGSSAVAATAVASTTQAQTTCALPVYICQPPAPATIKPGDWMCSKVGPGSPPPCDKIKGNFGWVDYTGGGANAIKGLLTGSGQCNLPTGPTLNTQTGNIQAAADAWNTRFGIYKGAYKGPSDGASDFAGFAYTPTDWTTNGNAYWGTSSDAYSDFVSKRKLFKAYQGDNSAGLLTTDGNASPPANSDYVNGADRRLAIVPVVDNCSGVAGKSQITVTSWACILMLHPMTSNPIKDPLQGEVILEYLGDASDSNTPCATQGIPGTNTVGIGPKVPVLVQ</sequence>
<keyword evidence="2" id="KW-1133">Transmembrane helix</keyword>
<feature type="region of interest" description="Disordered" evidence="1">
    <location>
        <begin position="1"/>
        <end position="20"/>
    </location>
</feature>
<protein>
    <submittedName>
        <fullName evidence="4">Pilus assembly protein TadG</fullName>
    </submittedName>
</protein>
<proteinExistence type="predicted"/>